<feature type="non-terminal residue" evidence="3">
    <location>
        <position position="1"/>
    </location>
</feature>
<comment type="similarity">
    <text evidence="1">Belongs to the cullin family.</text>
</comment>
<dbReference type="InterPro" id="IPR016159">
    <property type="entry name" value="Cullin_repeat-like_dom_sf"/>
</dbReference>
<feature type="domain" description="Cullin N-terminal" evidence="2">
    <location>
        <begin position="1"/>
        <end position="172"/>
    </location>
</feature>
<dbReference type="InterPro" id="IPR001373">
    <property type="entry name" value="Cullin_N"/>
</dbReference>
<protein>
    <submittedName>
        <fullName evidence="3">Cullin repeat-like-containing domain protein</fullName>
    </submittedName>
</protein>
<proteinExistence type="inferred from homology"/>
<dbReference type="Proteomes" id="UP001175000">
    <property type="component" value="Unassembled WGS sequence"/>
</dbReference>
<name>A0AA40C3I4_9PEZI</name>
<dbReference type="GO" id="GO:0006511">
    <property type="term" value="P:ubiquitin-dependent protein catabolic process"/>
    <property type="evidence" value="ECO:0007669"/>
    <property type="project" value="InterPro"/>
</dbReference>
<evidence type="ECO:0000313" key="4">
    <source>
        <dbReference type="Proteomes" id="UP001175000"/>
    </source>
</evidence>
<organism evidence="3 4">
    <name type="scientific">Immersiella caudata</name>
    <dbReference type="NCBI Taxonomy" id="314043"/>
    <lineage>
        <taxon>Eukaryota</taxon>
        <taxon>Fungi</taxon>
        <taxon>Dikarya</taxon>
        <taxon>Ascomycota</taxon>
        <taxon>Pezizomycotina</taxon>
        <taxon>Sordariomycetes</taxon>
        <taxon>Sordariomycetidae</taxon>
        <taxon>Sordariales</taxon>
        <taxon>Lasiosphaeriaceae</taxon>
        <taxon>Immersiella</taxon>
    </lineage>
</organism>
<gene>
    <name evidence="3" type="ORF">B0T14DRAFT_414326</name>
</gene>
<reference evidence="3" key="1">
    <citation type="submission" date="2023-06" db="EMBL/GenBank/DDBJ databases">
        <title>Genome-scale phylogeny and comparative genomics of the fungal order Sordariales.</title>
        <authorList>
            <consortium name="Lawrence Berkeley National Laboratory"/>
            <person name="Hensen N."/>
            <person name="Bonometti L."/>
            <person name="Westerberg I."/>
            <person name="Brannstrom I.O."/>
            <person name="Guillou S."/>
            <person name="Cros-Aarteil S."/>
            <person name="Calhoun S."/>
            <person name="Haridas S."/>
            <person name="Kuo A."/>
            <person name="Mondo S."/>
            <person name="Pangilinan J."/>
            <person name="Riley R."/>
            <person name="Labutti K."/>
            <person name="Andreopoulos B."/>
            <person name="Lipzen A."/>
            <person name="Chen C."/>
            <person name="Yanf M."/>
            <person name="Daum C."/>
            <person name="Ng V."/>
            <person name="Clum A."/>
            <person name="Steindorff A."/>
            <person name="Ohm R."/>
            <person name="Martin F."/>
            <person name="Silar P."/>
            <person name="Natvig D."/>
            <person name="Lalanne C."/>
            <person name="Gautier V."/>
            <person name="Ament-Velasquez S.L."/>
            <person name="Kruys A."/>
            <person name="Hutchinson M.I."/>
            <person name="Powell A.J."/>
            <person name="Barry K."/>
            <person name="Miller A.N."/>
            <person name="Grigoriev I.V."/>
            <person name="Debuchy R."/>
            <person name="Gladieux P."/>
            <person name="Thoren M.H."/>
            <person name="Johannesson H."/>
        </authorList>
    </citation>
    <scope>NUCLEOTIDE SEQUENCE</scope>
    <source>
        <strain evidence="3">CBS 606.72</strain>
    </source>
</reference>
<comment type="caution">
    <text evidence="3">The sequence shown here is derived from an EMBL/GenBank/DDBJ whole genome shotgun (WGS) entry which is preliminary data.</text>
</comment>
<dbReference type="AlphaFoldDB" id="A0AA40C3I4"/>
<sequence length="188" mass="22021">AIVKAINIERNGGIIDHRVIKIVLGPTVSLRYDESNLYVRTPDFYQHYFKQPFLRATIRFYQDESKQFLSDYGVIQYMKKAETRLDEEEERIRTYLPAAITIPLETATKETLIAWHAHILRAQFQDLLDNEYEEDMARMFNLLSRIPNGLDPLRREFEARLRKAGLSGVFNADSRLEKLKPRIFNGAI</sequence>
<dbReference type="PANTHER" id="PTHR11932">
    <property type="entry name" value="CULLIN"/>
    <property type="match status" value="1"/>
</dbReference>
<dbReference type="FunFam" id="1.20.1310.10:FF:000001">
    <property type="entry name" value="Cullin 3"/>
    <property type="match status" value="1"/>
</dbReference>
<evidence type="ECO:0000256" key="1">
    <source>
        <dbReference type="ARBA" id="ARBA00006019"/>
    </source>
</evidence>
<dbReference type="InterPro" id="IPR045093">
    <property type="entry name" value="Cullin"/>
</dbReference>
<dbReference type="Pfam" id="PF00888">
    <property type="entry name" value="Cullin"/>
    <property type="match status" value="1"/>
</dbReference>
<dbReference type="Gene3D" id="1.20.1310.10">
    <property type="entry name" value="Cullin Repeats"/>
    <property type="match status" value="1"/>
</dbReference>
<evidence type="ECO:0000259" key="2">
    <source>
        <dbReference type="Pfam" id="PF00888"/>
    </source>
</evidence>
<dbReference type="GO" id="GO:0031625">
    <property type="term" value="F:ubiquitin protein ligase binding"/>
    <property type="evidence" value="ECO:0007669"/>
    <property type="project" value="InterPro"/>
</dbReference>
<accession>A0AA40C3I4</accession>
<keyword evidence="4" id="KW-1185">Reference proteome</keyword>
<evidence type="ECO:0000313" key="3">
    <source>
        <dbReference type="EMBL" id="KAK0623690.1"/>
    </source>
</evidence>
<dbReference type="EMBL" id="JAULSU010000003">
    <property type="protein sequence ID" value="KAK0623690.1"/>
    <property type="molecule type" value="Genomic_DNA"/>
</dbReference>
<dbReference type="SUPFAM" id="SSF74788">
    <property type="entry name" value="Cullin repeat-like"/>
    <property type="match status" value="1"/>
</dbReference>
<feature type="non-terminal residue" evidence="3">
    <location>
        <position position="188"/>
    </location>
</feature>